<reference evidence="6" key="1">
    <citation type="submission" date="2017-02" db="EMBL/GenBank/DDBJ databases">
        <authorList>
            <person name="Varghese N."/>
            <person name="Submissions S."/>
        </authorList>
    </citation>
    <scope>NUCLEOTIDE SEQUENCE [LARGE SCALE GENOMIC DNA]</scope>
    <source>
        <strain evidence="6">DSM 22720</strain>
    </source>
</reference>
<gene>
    <name evidence="5" type="ORF">SAMN02745132_04404</name>
</gene>
<dbReference type="RefSeq" id="WP_078754486.1">
    <property type="nucleotide sequence ID" value="NZ_FUXU01000111.1"/>
</dbReference>
<name>A0A1T4VVS6_9GAMM</name>
<dbReference type="EMBL" id="FUXU01000111">
    <property type="protein sequence ID" value="SKA69102.1"/>
    <property type="molecule type" value="Genomic_DNA"/>
</dbReference>
<dbReference type="PANTHER" id="PTHR11474:SF76">
    <property type="entry name" value="SHKT DOMAIN-CONTAINING PROTEIN"/>
    <property type="match status" value="1"/>
</dbReference>
<keyword evidence="6" id="KW-1185">Reference proteome</keyword>
<dbReference type="AlphaFoldDB" id="A0A1T4VVS6"/>
<dbReference type="Proteomes" id="UP000190162">
    <property type="component" value="Unassembled WGS sequence"/>
</dbReference>
<dbReference type="GO" id="GO:0046872">
    <property type="term" value="F:metal ion binding"/>
    <property type="evidence" value="ECO:0007669"/>
    <property type="project" value="UniProtKB-KW"/>
</dbReference>
<dbReference type="PANTHER" id="PTHR11474">
    <property type="entry name" value="TYROSINASE FAMILY MEMBER"/>
    <property type="match status" value="1"/>
</dbReference>
<dbReference type="PRINTS" id="PR00092">
    <property type="entry name" value="TYROSINASE"/>
</dbReference>
<dbReference type="Gene3D" id="1.10.1280.10">
    <property type="entry name" value="Di-copper center containing domain from catechol oxidase"/>
    <property type="match status" value="1"/>
</dbReference>
<evidence type="ECO:0000259" key="4">
    <source>
        <dbReference type="PROSITE" id="PS00498"/>
    </source>
</evidence>
<dbReference type="InterPro" id="IPR002227">
    <property type="entry name" value="Tyrosinase_Cu-bd"/>
</dbReference>
<dbReference type="OrthoDB" id="2874181at2"/>
<sequence length="501" mass="55431">MTLRVRTNITGQSATDPATSLYWYEKAVSLMRGREVTDPTSWGWWAAVHRYNFQSPFWHKTYDGDKPWVTGLDNEITPGDHEFLAKCPHGSFYFLAWHRQYLLAFENAIRAVLSEIPGAPENWALPYWDYTTSGTGNMVIPETFRNEGNALYFPDRNYTNNLDFYDQTVESVSDEPFFEFGGTQAHRGGSLENYPHNVVHGAVSGAMADISTAGLDPLFYLHHANIDRLWSIWTGLGGVVELNGSAPYPGKEYAFKWFHDGQVTDVSLALTDFSQTKEIVIKAPNQSVIETVNYEYDGASGLQKFIEDVNAVRHPDAVPAAFINVAEAGAMSVQGPSDIDTLIVGDAAQPVVIRDEAQTVNLQLLEKSLFSNTLIQCKTANHAKHIRGVKLNIEGVETAGTPANYKVAVIEHDENQQPSGQRWDLGVVSFFGSTVENGKTQLFDGAPMATSVRIPKKFVMDVCQHMLDRGSLSVELTPDGETTGCGEVTIRKVTLSFDTAS</sequence>
<evidence type="ECO:0000313" key="6">
    <source>
        <dbReference type="Proteomes" id="UP000190162"/>
    </source>
</evidence>
<dbReference type="SUPFAM" id="SSF48056">
    <property type="entry name" value="Di-copper centre-containing domain"/>
    <property type="match status" value="1"/>
</dbReference>
<dbReference type="InterPro" id="IPR008922">
    <property type="entry name" value="Di-copper_centre_dom_sf"/>
</dbReference>
<feature type="domain" description="Tyrosinase copper-binding" evidence="3">
    <location>
        <begin position="89"/>
        <end position="106"/>
    </location>
</feature>
<proteinExistence type="predicted"/>
<dbReference type="Pfam" id="PF25271">
    <property type="entry name" value="DUF7868"/>
    <property type="match status" value="1"/>
</dbReference>
<dbReference type="InterPro" id="IPR057190">
    <property type="entry name" value="DUF7868"/>
</dbReference>
<keyword evidence="1" id="KW-0479">Metal-binding</keyword>
<organism evidence="5 6">
    <name type="scientific">Enterovibrio nigricans DSM 22720</name>
    <dbReference type="NCBI Taxonomy" id="1121868"/>
    <lineage>
        <taxon>Bacteria</taxon>
        <taxon>Pseudomonadati</taxon>
        <taxon>Pseudomonadota</taxon>
        <taxon>Gammaproteobacteria</taxon>
        <taxon>Vibrionales</taxon>
        <taxon>Vibrionaceae</taxon>
        <taxon>Enterovibrio</taxon>
    </lineage>
</organism>
<feature type="domain" description="Tyrosinase copper-binding" evidence="4">
    <location>
        <begin position="216"/>
        <end position="227"/>
    </location>
</feature>
<keyword evidence="2" id="KW-0186">Copper</keyword>
<evidence type="ECO:0000256" key="1">
    <source>
        <dbReference type="ARBA" id="ARBA00022723"/>
    </source>
</evidence>
<dbReference type="PROSITE" id="PS00497">
    <property type="entry name" value="TYROSINASE_1"/>
    <property type="match status" value="1"/>
</dbReference>
<protein>
    <submittedName>
        <fullName evidence="5">Common central domain of tyrosinase</fullName>
    </submittedName>
</protein>
<dbReference type="Pfam" id="PF00264">
    <property type="entry name" value="Tyrosinase"/>
    <property type="match status" value="1"/>
</dbReference>
<dbReference type="PROSITE" id="PS00498">
    <property type="entry name" value="TYROSINASE_2"/>
    <property type="match status" value="1"/>
</dbReference>
<dbReference type="GO" id="GO:0016491">
    <property type="term" value="F:oxidoreductase activity"/>
    <property type="evidence" value="ECO:0007669"/>
    <property type="project" value="InterPro"/>
</dbReference>
<evidence type="ECO:0000313" key="5">
    <source>
        <dbReference type="EMBL" id="SKA69102.1"/>
    </source>
</evidence>
<evidence type="ECO:0000256" key="2">
    <source>
        <dbReference type="ARBA" id="ARBA00023008"/>
    </source>
</evidence>
<evidence type="ECO:0000259" key="3">
    <source>
        <dbReference type="PROSITE" id="PS00497"/>
    </source>
</evidence>
<accession>A0A1T4VVS6</accession>
<dbReference type="InterPro" id="IPR050316">
    <property type="entry name" value="Tyrosinase/Hemocyanin"/>
</dbReference>